<sequence>MTLDEMAAALEISRRQVADGRKAKRIPGNVAYATRYLVEAAHKNDSRSKTMIA</sequence>
<organism evidence="1 2">
    <name type="scientific">Agrobacterium tumefaciens</name>
    <dbReference type="NCBI Taxonomy" id="358"/>
    <lineage>
        <taxon>Bacteria</taxon>
        <taxon>Pseudomonadati</taxon>
        <taxon>Pseudomonadota</taxon>
        <taxon>Alphaproteobacteria</taxon>
        <taxon>Hyphomicrobiales</taxon>
        <taxon>Rhizobiaceae</taxon>
        <taxon>Rhizobium/Agrobacterium group</taxon>
        <taxon>Agrobacterium</taxon>
        <taxon>Agrobacterium tumefaciens complex</taxon>
    </lineage>
</organism>
<dbReference type="AlphaFoldDB" id="A0AAF0KA12"/>
<gene>
    <name evidence="1" type="ORF">CFBP5506_19295</name>
</gene>
<dbReference type="EMBL" id="CP122963">
    <property type="protein sequence ID" value="WGM61765.1"/>
    <property type="molecule type" value="Genomic_DNA"/>
</dbReference>
<dbReference type="Proteomes" id="UP000305410">
    <property type="component" value="Chromosome Linear"/>
</dbReference>
<dbReference type="RefSeq" id="WP_162927602.1">
    <property type="nucleotide sequence ID" value="NZ_CP122963.1"/>
</dbReference>
<dbReference type="InterPro" id="IPR010982">
    <property type="entry name" value="Lambda_DNA-bd_dom_sf"/>
</dbReference>
<evidence type="ECO:0000313" key="1">
    <source>
        <dbReference type="EMBL" id="WGM61765.1"/>
    </source>
</evidence>
<protein>
    <recommendedName>
        <fullName evidence="3">DNA-binding protein</fullName>
    </recommendedName>
</protein>
<accession>A0AAF0KA12</accession>
<proteinExistence type="predicted"/>
<dbReference type="GO" id="GO:0003677">
    <property type="term" value="F:DNA binding"/>
    <property type="evidence" value="ECO:0007669"/>
    <property type="project" value="InterPro"/>
</dbReference>
<dbReference type="Gene3D" id="1.10.260.40">
    <property type="entry name" value="lambda repressor-like DNA-binding domains"/>
    <property type="match status" value="1"/>
</dbReference>
<reference evidence="1" key="1">
    <citation type="submission" date="2019-04" db="EMBL/GenBank/DDBJ databases">
        <authorList>
            <person name="Chiang H.-Y."/>
            <person name="Huang Y.-Y."/>
            <person name="Chou L."/>
            <person name="Lai E.-M."/>
            <person name="Kuo C.-H."/>
        </authorList>
    </citation>
    <scope>NUCLEOTIDE SEQUENCE</scope>
    <source>
        <strain evidence="1">CFBP5506</strain>
    </source>
</reference>
<evidence type="ECO:0008006" key="3">
    <source>
        <dbReference type="Google" id="ProtNLM"/>
    </source>
</evidence>
<evidence type="ECO:0000313" key="2">
    <source>
        <dbReference type="Proteomes" id="UP000305410"/>
    </source>
</evidence>
<reference evidence="1" key="2">
    <citation type="submission" date="2023-04" db="EMBL/GenBank/DDBJ databases">
        <title>Complete genome sequence of Agrobacterium salinitolerans CFBP5506.</title>
        <authorList>
            <person name="Yen H.-C."/>
            <person name="Yan X.-H."/>
            <person name="Lai E.-M."/>
            <person name="Kuo C.-H."/>
        </authorList>
    </citation>
    <scope>NUCLEOTIDE SEQUENCE</scope>
    <source>
        <strain evidence="1">CFBP5506</strain>
    </source>
</reference>
<name>A0AAF0KA12_AGRTU</name>